<sequence length="86" mass="9212">MSAIIGGDSAVIKGNLKGRLSEVGLWNRPLTPVQVSEIASREDFQYRESEGGIVAYFALEEGAGTIVRDVSACGPAIRQGAFFFFS</sequence>
<dbReference type="Proteomes" id="UP001190700">
    <property type="component" value="Unassembled WGS sequence"/>
</dbReference>
<dbReference type="AlphaFoldDB" id="A0AAE0BTH8"/>
<organism evidence="1 2">
    <name type="scientific">Cymbomonas tetramitiformis</name>
    <dbReference type="NCBI Taxonomy" id="36881"/>
    <lineage>
        <taxon>Eukaryota</taxon>
        <taxon>Viridiplantae</taxon>
        <taxon>Chlorophyta</taxon>
        <taxon>Pyramimonadophyceae</taxon>
        <taxon>Pyramimonadales</taxon>
        <taxon>Pyramimonadaceae</taxon>
        <taxon>Cymbomonas</taxon>
    </lineage>
</organism>
<accession>A0AAE0BTH8</accession>
<dbReference type="Gene3D" id="2.60.120.200">
    <property type="match status" value="1"/>
</dbReference>
<evidence type="ECO:0000313" key="2">
    <source>
        <dbReference type="Proteomes" id="UP001190700"/>
    </source>
</evidence>
<proteinExistence type="predicted"/>
<protein>
    <submittedName>
        <fullName evidence="1">Uncharacterized protein</fullName>
    </submittedName>
</protein>
<comment type="caution">
    <text evidence="1">The sequence shown here is derived from an EMBL/GenBank/DDBJ whole genome shotgun (WGS) entry which is preliminary data.</text>
</comment>
<reference evidence="1 2" key="1">
    <citation type="journal article" date="2015" name="Genome Biol. Evol.">
        <title>Comparative Genomics of a Bacterivorous Green Alga Reveals Evolutionary Causalities and Consequences of Phago-Mixotrophic Mode of Nutrition.</title>
        <authorList>
            <person name="Burns J.A."/>
            <person name="Paasch A."/>
            <person name="Narechania A."/>
            <person name="Kim E."/>
        </authorList>
    </citation>
    <scope>NUCLEOTIDE SEQUENCE [LARGE SCALE GENOMIC DNA]</scope>
    <source>
        <strain evidence="1 2">PLY_AMNH</strain>
    </source>
</reference>
<dbReference type="SUPFAM" id="SSF49899">
    <property type="entry name" value="Concanavalin A-like lectins/glucanases"/>
    <property type="match status" value="1"/>
</dbReference>
<keyword evidence="2" id="KW-1185">Reference proteome</keyword>
<dbReference type="InterPro" id="IPR013320">
    <property type="entry name" value="ConA-like_dom_sf"/>
</dbReference>
<evidence type="ECO:0000313" key="1">
    <source>
        <dbReference type="EMBL" id="KAK3241923.1"/>
    </source>
</evidence>
<name>A0AAE0BTH8_9CHLO</name>
<gene>
    <name evidence="1" type="ORF">CYMTET_48356</name>
</gene>
<dbReference type="EMBL" id="LGRX02033281">
    <property type="protein sequence ID" value="KAK3241923.1"/>
    <property type="molecule type" value="Genomic_DNA"/>
</dbReference>